<evidence type="ECO:0000313" key="3">
    <source>
        <dbReference type="Proteomes" id="UP000198460"/>
    </source>
</evidence>
<evidence type="ECO:0000256" key="1">
    <source>
        <dbReference type="SAM" id="MobiDB-lite"/>
    </source>
</evidence>
<evidence type="ECO:0000313" key="2">
    <source>
        <dbReference type="EMBL" id="SMF99647.1"/>
    </source>
</evidence>
<feature type="compositionally biased region" description="Pro residues" evidence="1">
    <location>
        <begin position="8"/>
        <end position="24"/>
    </location>
</feature>
<accession>A0A238H332</accession>
<proteinExistence type="predicted"/>
<gene>
    <name evidence="2" type="ORF">BSIN_2830</name>
</gene>
<name>A0A238H332_9BURK</name>
<dbReference type="RefSeq" id="WP_156789229.1">
    <property type="nucleotide sequence ID" value="NZ_CP013449.1"/>
</dbReference>
<dbReference type="Proteomes" id="UP000198460">
    <property type="component" value="Unassembled WGS sequence"/>
</dbReference>
<feature type="region of interest" description="Disordered" evidence="1">
    <location>
        <begin position="1"/>
        <end position="52"/>
    </location>
</feature>
<sequence length="52" mass="5635">MELHQTPDPQPVKQPPAGDPPQPPKNDRPEPAQPGKFYSAFHCASSMPARSA</sequence>
<dbReference type="EMBL" id="FXAN01000042">
    <property type="protein sequence ID" value="SMF99647.1"/>
    <property type="molecule type" value="Genomic_DNA"/>
</dbReference>
<reference evidence="2 3" key="1">
    <citation type="submission" date="2017-04" db="EMBL/GenBank/DDBJ databases">
        <authorList>
            <person name="Afonso C.L."/>
            <person name="Miller P.J."/>
            <person name="Scott M.A."/>
            <person name="Spackman E."/>
            <person name="Goraichik I."/>
            <person name="Dimitrov K.M."/>
            <person name="Suarez D.L."/>
            <person name="Swayne D.E."/>
        </authorList>
    </citation>
    <scope>NUCLEOTIDE SEQUENCE [LARGE SCALE GENOMIC DNA]</scope>
    <source>
        <strain evidence="2">LMG 28154</strain>
    </source>
</reference>
<organism evidence="2 3">
    <name type="scientific">Burkholderia singularis</name>
    <dbReference type="NCBI Taxonomy" id="1503053"/>
    <lineage>
        <taxon>Bacteria</taxon>
        <taxon>Pseudomonadati</taxon>
        <taxon>Pseudomonadota</taxon>
        <taxon>Betaproteobacteria</taxon>
        <taxon>Burkholderiales</taxon>
        <taxon>Burkholderiaceae</taxon>
        <taxon>Burkholderia</taxon>
        <taxon>pseudomallei group</taxon>
    </lineage>
</organism>
<protein>
    <submittedName>
        <fullName evidence="2">Uncharacterized protein</fullName>
    </submittedName>
</protein>
<dbReference type="AlphaFoldDB" id="A0A238H332"/>